<evidence type="ECO:0000256" key="1">
    <source>
        <dbReference type="SAM" id="Phobius"/>
    </source>
</evidence>
<dbReference type="KEGG" id="ant:Arnit_1622"/>
<reference evidence="2 3" key="1">
    <citation type="journal article" date="2010" name="Stand. Genomic Sci.">
        <title>Complete genome sequence of Arcobacter nitrofigilis type strain (CI).</title>
        <authorList>
            <person name="Pati A."/>
            <person name="Gronow S."/>
            <person name="Lapidus A."/>
            <person name="Copeland A."/>
            <person name="Glavina Del Rio T."/>
            <person name="Nolan M."/>
            <person name="Lucas S."/>
            <person name="Tice H."/>
            <person name="Cheng J.F."/>
            <person name="Han C."/>
            <person name="Chertkov O."/>
            <person name="Bruce D."/>
            <person name="Tapia R."/>
            <person name="Goodwin L."/>
            <person name="Pitluck S."/>
            <person name="Liolios K."/>
            <person name="Ivanova N."/>
            <person name="Mavromatis K."/>
            <person name="Chen A."/>
            <person name="Palaniappan K."/>
            <person name="Land M."/>
            <person name="Hauser L."/>
            <person name="Chang Y.J."/>
            <person name="Jeffries C.D."/>
            <person name="Detter J.C."/>
            <person name="Rohde M."/>
            <person name="Goker M."/>
            <person name="Bristow J."/>
            <person name="Eisen J.A."/>
            <person name="Markowitz V."/>
            <person name="Hugenholtz P."/>
            <person name="Klenk H.P."/>
            <person name="Kyrpides N.C."/>
        </authorList>
    </citation>
    <scope>NUCLEOTIDE SEQUENCE [LARGE SCALE GENOMIC DNA]</scope>
    <source>
        <strain evidence="3">ATCC 33309 / DSM 7299 / CCUG 15893 / LMG 7604 / NCTC 12251 / CI</strain>
    </source>
</reference>
<dbReference type="HOGENOM" id="CLU_2875902_0_0_7"/>
<dbReference type="STRING" id="572480.Arnit_1622"/>
<proteinExistence type="predicted"/>
<keyword evidence="1" id="KW-0472">Membrane</keyword>
<name>D5UZQ7_ARCNC</name>
<evidence type="ECO:0000313" key="2">
    <source>
        <dbReference type="EMBL" id="ADG93276.1"/>
    </source>
</evidence>
<accession>D5UZQ7</accession>
<organism evidence="2 3">
    <name type="scientific">Arcobacter nitrofigilis (strain ATCC 33309 / DSM 7299 / CCUG 15893 / LMG 7604 / NCTC 12251 / CI)</name>
    <name type="common">Campylobacter nitrofigilis</name>
    <dbReference type="NCBI Taxonomy" id="572480"/>
    <lineage>
        <taxon>Bacteria</taxon>
        <taxon>Pseudomonadati</taxon>
        <taxon>Campylobacterota</taxon>
        <taxon>Epsilonproteobacteria</taxon>
        <taxon>Campylobacterales</taxon>
        <taxon>Arcobacteraceae</taxon>
        <taxon>Arcobacter</taxon>
    </lineage>
</organism>
<gene>
    <name evidence="2" type="ordered locus">Arnit_1622</name>
</gene>
<sequence precursor="true">MKKIKISIHWAILFVCAITSLTIFIFTFNYSTNLIENSNKDKIDVEYNYLTNNINSFNNERKA</sequence>
<keyword evidence="1" id="KW-0812">Transmembrane</keyword>
<keyword evidence="3" id="KW-1185">Reference proteome</keyword>
<dbReference type="AlphaFoldDB" id="D5UZQ7"/>
<evidence type="ECO:0000313" key="3">
    <source>
        <dbReference type="Proteomes" id="UP000000939"/>
    </source>
</evidence>
<dbReference type="RefSeq" id="WP_013135421.1">
    <property type="nucleotide sequence ID" value="NC_014166.1"/>
</dbReference>
<dbReference type="EMBL" id="CP001999">
    <property type="protein sequence ID" value="ADG93276.1"/>
    <property type="molecule type" value="Genomic_DNA"/>
</dbReference>
<keyword evidence="1" id="KW-1133">Transmembrane helix</keyword>
<protein>
    <submittedName>
        <fullName evidence="2">Uncharacterized protein</fullName>
    </submittedName>
</protein>
<feature type="transmembrane region" description="Helical" evidence="1">
    <location>
        <begin position="7"/>
        <end position="28"/>
    </location>
</feature>
<dbReference type="Proteomes" id="UP000000939">
    <property type="component" value="Chromosome"/>
</dbReference>